<reference evidence="12 13" key="1">
    <citation type="submission" date="2018-06" db="EMBL/GenBank/DDBJ databases">
        <title>Extensive metabolic versatility and redundancy in microbially diverse, dynamic hydrothermal sediments.</title>
        <authorList>
            <person name="Dombrowski N."/>
            <person name="Teske A."/>
            <person name="Baker B.J."/>
        </authorList>
    </citation>
    <scope>NUCLEOTIDE SEQUENCE [LARGE SCALE GENOMIC DNA]</scope>
    <source>
        <strain evidence="12">B47_G16</strain>
    </source>
</reference>
<dbReference type="AlphaFoldDB" id="A0A497E5R9"/>
<comment type="function">
    <text evidence="8">The globular domain of the protein is located near the polypeptide exit tunnel on the outside of the subunit, while an extended beta-hairpin is found that lines the wall of the exit tunnel in the center of the 70S ribosome.</text>
</comment>
<accession>A0A497E5R9</accession>
<dbReference type="EMBL" id="QMPZ01000007">
    <property type="protein sequence ID" value="RLE10519.1"/>
    <property type="molecule type" value="Genomic_DNA"/>
</dbReference>
<evidence type="ECO:0000256" key="9">
    <source>
        <dbReference type="RuleBase" id="RU004005"/>
    </source>
</evidence>
<evidence type="ECO:0000313" key="13">
    <source>
        <dbReference type="Proteomes" id="UP000279422"/>
    </source>
</evidence>
<keyword evidence="2 8" id="KW-0699">rRNA-binding</keyword>
<evidence type="ECO:0000256" key="6">
    <source>
        <dbReference type="ARBA" id="ARBA00025084"/>
    </source>
</evidence>
<evidence type="ECO:0000313" key="12">
    <source>
        <dbReference type="EMBL" id="RLE10519.1"/>
    </source>
</evidence>
<dbReference type="InterPro" id="IPR005727">
    <property type="entry name" value="Ribosomal_uL22_bac/chlpt-type"/>
</dbReference>
<comment type="similarity">
    <text evidence="1 8 9">Belongs to the universal ribosomal protein uL22 family.</text>
</comment>
<protein>
    <recommendedName>
        <fullName evidence="7 8">Large ribosomal subunit protein uL22</fullName>
    </recommendedName>
</protein>
<evidence type="ECO:0000256" key="1">
    <source>
        <dbReference type="ARBA" id="ARBA00009451"/>
    </source>
</evidence>
<evidence type="ECO:0000256" key="7">
    <source>
        <dbReference type="ARBA" id="ARBA00035207"/>
    </source>
</evidence>
<dbReference type="NCBIfam" id="TIGR01044">
    <property type="entry name" value="rplV_bact"/>
    <property type="match status" value="1"/>
</dbReference>
<dbReference type="GO" id="GO:0003735">
    <property type="term" value="F:structural constituent of ribosome"/>
    <property type="evidence" value="ECO:0007669"/>
    <property type="project" value="InterPro"/>
</dbReference>
<comment type="subunit">
    <text evidence="8 10">Part of the 50S ribosomal subunit.</text>
</comment>
<keyword evidence="4 8" id="KW-0689">Ribosomal protein</keyword>
<evidence type="ECO:0000256" key="10">
    <source>
        <dbReference type="RuleBase" id="RU004006"/>
    </source>
</evidence>
<dbReference type="PROSITE" id="PS00464">
    <property type="entry name" value="RIBOSOMAL_L22"/>
    <property type="match status" value="1"/>
</dbReference>
<evidence type="ECO:0000256" key="4">
    <source>
        <dbReference type="ARBA" id="ARBA00022980"/>
    </source>
</evidence>
<evidence type="ECO:0000256" key="3">
    <source>
        <dbReference type="ARBA" id="ARBA00022884"/>
    </source>
</evidence>
<dbReference type="GO" id="GO:0006412">
    <property type="term" value="P:translation"/>
    <property type="evidence" value="ECO:0007669"/>
    <property type="project" value="UniProtKB-UniRule"/>
</dbReference>
<dbReference type="InterPro" id="IPR036394">
    <property type="entry name" value="Ribosomal_uL22_sf"/>
</dbReference>
<dbReference type="GO" id="GO:0019843">
    <property type="term" value="F:rRNA binding"/>
    <property type="evidence" value="ECO:0007669"/>
    <property type="project" value="UniProtKB-UniRule"/>
</dbReference>
<dbReference type="Pfam" id="PF00237">
    <property type="entry name" value="Ribosomal_L22"/>
    <property type="match status" value="1"/>
</dbReference>
<dbReference type="InterPro" id="IPR047867">
    <property type="entry name" value="Ribosomal_uL22_bac/org-type"/>
</dbReference>
<evidence type="ECO:0000256" key="5">
    <source>
        <dbReference type="ARBA" id="ARBA00023274"/>
    </source>
</evidence>
<gene>
    <name evidence="8" type="primary">rplV</name>
    <name evidence="12" type="ORF">DRJ00_01275</name>
</gene>
<sequence>MEVRAVGKYIRVSPRKVQKVVELIRGKPVAEAINILNFTPKQSARQIKKILESAIANAENNFDLDSDTLYVKRALVNTGPTLKRIKPRARGRADLIRKRTSHITIVLDNEIIERGR</sequence>
<dbReference type="Proteomes" id="UP000279422">
    <property type="component" value="Unassembled WGS sequence"/>
</dbReference>
<proteinExistence type="inferred from homology"/>
<dbReference type="PANTHER" id="PTHR13501">
    <property type="entry name" value="CHLOROPLAST 50S RIBOSOMAL PROTEIN L22-RELATED"/>
    <property type="match status" value="1"/>
</dbReference>
<keyword evidence="3 8" id="KW-0694">RNA-binding</keyword>
<dbReference type="Gene3D" id="3.90.470.10">
    <property type="entry name" value="Ribosomal protein L22/L17"/>
    <property type="match status" value="1"/>
</dbReference>
<organism evidence="12 13">
    <name type="scientific">Aerophobetes bacterium</name>
    <dbReference type="NCBI Taxonomy" id="2030807"/>
    <lineage>
        <taxon>Bacteria</taxon>
        <taxon>Candidatus Aerophobota</taxon>
    </lineage>
</organism>
<keyword evidence="5 8" id="KW-0687">Ribonucleoprotein</keyword>
<dbReference type="PANTHER" id="PTHR13501:SF8">
    <property type="entry name" value="LARGE RIBOSOMAL SUBUNIT PROTEIN UL22M"/>
    <property type="match status" value="1"/>
</dbReference>
<comment type="function">
    <text evidence="8 11">This protein binds specifically to 23S rRNA; its binding is stimulated by other ribosomal proteins, e.g., L4, L17, and L20. It is important during the early stages of 50S assembly. It makes multiple contacts with different domains of the 23S rRNA in the assembled 50S subunit and ribosome.</text>
</comment>
<dbReference type="InterPro" id="IPR001063">
    <property type="entry name" value="Ribosomal_uL22"/>
</dbReference>
<dbReference type="HAMAP" id="MF_01331_B">
    <property type="entry name" value="Ribosomal_uL22_B"/>
    <property type="match status" value="1"/>
</dbReference>
<dbReference type="SUPFAM" id="SSF54843">
    <property type="entry name" value="Ribosomal protein L22"/>
    <property type="match status" value="1"/>
</dbReference>
<comment type="caution">
    <text evidence="12">The sequence shown here is derived from an EMBL/GenBank/DDBJ whole genome shotgun (WGS) entry which is preliminary data.</text>
</comment>
<evidence type="ECO:0000256" key="11">
    <source>
        <dbReference type="RuleBase" id="RU004008"/>
    </source>
</evidence>
<dbReference type="InterPro" id="IPR018260">
    <property type="entry name" value="Ribosomal_uL22_CS"/>
</dbReference>
<evidence type="ECO:0000256" key="8">
    <source>
        <dbReference type="HAMAP-Rule" id="MF_01331"/>
    </source>
</evidence>
<comment type="function">
    <text evidence="6">This protein binds specifically to 23S rRNA; its binding is stimulated by other ribosomal proteins, e.g. L4, L17, and L20. It is important during the early stages of 50S assembly. It makes multiple contacts with different domains of the 23S rRNA in the assembled 50S subunit and ribosome.</text>
</comment>
<dbReference type="CDD" id="cd00336">
    <property type="entry name" value="Ribosomal_L22"/>
    <property type="match status" value="1"/>
</dbReference>
<evidence type="ECO:0000256" key="2">
    <source>
        <dbReference type="ARBA" id="ARBA00022730"/>
    </source>
</evidence>
<dbReference type="GO" id="GO:0022625">
    <property type="term" value="C:cytosolic large ribosomal subunit"/>
    <property type="evidence" value="ECO:0007669"/>
    <property type="project" value="TreeGrafter"/>
</dbReference>
<name>A0A497E5R9_UNCAE</name>
<dbReference type="FunFam" id="3.90.470.10:FF:000011">
    <property type="entry name" value="50S ribosomal protein L22"/>
    <property type="match status" value="1"/>
</dbReference>